<organism evidence="1 2">
    <name type="scientific">Vibrio eleionomae</name>
    <dbReference type="NCBI Taxonomy" id="2653505"/>
    <lineage>
        <taxon>Bacteria</taxon>
        <taxon>Pseudomonadati</taxon>
        <taxon>Pseudomonadota</taxon>
        <taxon>Gammaproteobacteria</taxon>
        <taxon>Vibrionales</taxon>
        <taxon>Vibrionaceae</taxon>
        <taxon>Vibrio</taxon>
    </lineage>
</organism>
<comment type="caution">
    <text evidence="1">The sequence shown here is derived from an EMBL/GenBank/DDBJ whole genome shotgun (WGS) entry which is preliminary data.</text>
</comment>
<protein>
    <submittedName>
        <fullName evidence="1">Uncharacterized protein</fullName>
    </submittedName>
</protein>
<accession>A0A7X4LP94</accession>
<name>A0A7X4LP94_9VIBR</name>
<dbReference type="EMBL" id="WEKT01000052">
    <property type="protein sequence ID" value="MZI95337.1"/>
    <property type="molecule type" value="Genomic_DNA"/>
</dbReference>
<dbReference type="Proteomes" id="UP000462621">
    <property type="component" value="Unassembled WGS sequence"/>
</dbReference>
<evidence type="ECO:0000313" key="1">
    <source>
        <dbReference type="EMBL" id="MZI95337.1"/>
    </source>
</evidence>
<dbReference type="AlphaFoldDB" id="A0A7X4LP94"/>
<dbReference type="RefSeq" id="WP_161157817.1">
    <property type="nucleotide sequence ID" value="NZ_WEKT01000052.1"/>
</dbReference>
<gene>
    <name evidence="1" type="ORF">F9817_19360</name>
</gene>
<sequence length="105" mass="12130">MSKKPDRSTAMRLIIEAVKSEFPLYQADTFVCGPDNECIGCPKKLMELVDTELTYWEYAIERGEIPTFDELNRFGKMCKNVRRGLVRNKRLPQKEIDTKNITNAA</sequence>
<proteinExistence type="predicted"/>
<evidence type="ECO:0000313" key="2">
    <source>
        <dbReference type="Proteomes" id="UP000462621"/>
    </source>
</evidence>
<reference evidence="1 2" key="1">
    <citation type="submission" date="2019-10" db="EMBL/GenBank/DDBJ databases">
        <title>Vibrio sp. nov. isolated from a shrimp pond.</title>
        <authorList>
            <person name="Gomez-Gil B."/>
            <person name="Enciso-Ibarra J."/>
            <person name="Enciso-Ibarra K."/>
            <person name="Bolan-Mejia C."/>
        </authorList>
    </citation>
    <scope>NUCLEOTIDE SEQUENCE [LARGE SCALE GENOMIC DNA]</scope>
    <source>
        <strain evidence="1 2">CAIM 722</strain>
    </source>
</reference>
<keyword evidence="2" id="KW-1185">Reference proteome</keyword>